<evidence type="ECO:0000256" key="1">
    <source>
        <dbReference type="ARBA" id="ARBA00004474"/>
    </source>
</evidence>
<evidence type="ECO:0000256" key="2">
    <source>
        <dbReference type="ARBA" id="ARBA00022640"/>
    </source>
</evidence>
<comment type="subcellular location">
    <subcellularLocation>
        <location evidence="1">Plastid</location>
    </subcellularLocation>
</comment>
<gene>
    <name evidence="5" type="ORF">KFE25_011619</name>
</gene>
<evidence type="ECO:0000256" key="3">
    <source>
        <dbReference type="SAM" id="SignalP"/>
    </source>
</evidence>
<dbReference type="Proteomes" id="UP000751190">
    <property type="component" value="Unassembled WGS sequence"/>
</dbReference>
<evidence type="ECO:0000313" key="5">
    <source>
        <dbReference type="EMBL" id="KAG8462169.1"/>
    </source>
</evidence>
<proteinExistence type="predicted"/>
<accession>A0A8J5XKF4</accession>
<keyword evidence="3" id="KW-0732">Signal</keyword>
<dbReference type="GO" id="GO:0009536">
    <property type="term" value="C:plastid"/>
    <property type="evidence" value="ECO:0007669"/>
    <property type="project" value="UniProtKB-SubCell"/>
</dbReference>
<dbReference type="OrthoDB" id="44190at2759"/>
<dbReference type="InterPro" id="IPR006843">
    <property type="entry name" value="PAP/fibrillin_dom"/>
</dbReference>
<reference evidence="5" key="1">
    <citation type="submission" date="2021-05" db="EMBL/GenBank/DDBJ databases">
        <title>The genome of the haptophyte Pavlova lutheri (Diacronema luteri, Pavlovales) - a model for lipid biosynthesis in eukaryotic algae.</title>
        <authorList>
            <person name="Hulatt C.J."/>
            <person name="Posewitz M.C."/>
        </authorList>
    </citation>
    <scope>NUCLEOTIDE SEQUENCE</scope>
    <source>
        <strain evidence="5">NIVA-4/92</strain>
    </source>
</reference>
<evidence type="ECO:0000259" key="4">
    <source>
        <dbReference type="Pfam" id="PF04755"/>
    </source>
</evidence>
<organism evidence="5 6">
    <name type="scientific">Diacronema lutheri</name>
    <name type="common">Unicellular marine alga</name>
    <name type="synonym">Monochrysis lutheri</name>
    <dbReference type="NCBI Taxonomy" id="2081491"/>
    <lineage>
        <taxon>Eukaryota</taxon>
        <taxon>Haptista</taxon>
        <taxon>Haptophyta</taxon>
        <taxon>Pavlovophyceae</taxon>
        <taxon>Pavlovales</taxon>
        <taxon>Pavlovaceae</taxon>
        <taxon>Diacronema</taxon>
    </lineage>
</organism>
<keyword evidence="6" id="KW-1185">Reference proteome</keyword>
<evidence type="ECO:0000313" key="6">
    <source>
        <dbReference type="Proteomes" id="UP000751190"/>
    </source>
</evidence>
<protein>
    <recommendedName>
        <fullName evidence="4">Plastid lipid-associated protein/fibrillin conserved domain-containing protein</fullName>
    </recommendedName>
</protein>
<dbReference type="Pfam" id="PF04755">
    <property type="entry name" value="PAP_fibrillin"/>
    <property type="match status" value="1"/>
</dbReference>
<sequence>MVADFAILLAVGLLAGAPRGAPAARRVAVGARAAPRCMVAAPPSVAVVDELLALCAARAPRADVEAAIDRLGPSPRAPIDGRWSLEWTTEKEVLFLRDNGLLGLECTGIFQDISLRTGRLEQLVLFEGGFLRVGSTAAAQPGSERVDFRFDSCAARWRGIELALPPKGDGWFETVYADERVRVSRDVRGDTQVVTRAGPSELYDSPDAPESVEHAVHTLRRAAVTRAVGPDAVVNALLCVERRMRDACKAEPARAAEQLRALDGAWRLVFTTGTLATQDRMRGNQINYFPLAAVQQFDTASSPMRIVNGIYWDDEAQSPLVRFSGAFDWLLPQRKVEFDFDRIALFGDHVAFDLPKGGASELGAASGLGSKGNAQLEKQGKKPFFLWAYADETIATARGGGGGIALWRRTEPPA</sequence>
<dbReference type="AlphaFoldDB" id="A0A8J5XKF4"/>
<keyword evidence="2" id="KW-0934">Plastid</keyword>
<dbReference type="PANTHER" id="PTHR35690">
    <property type="entry name" value="OS01G0363500 PROTEIN"/>
    <property type="match status" value="1"/>
</dbReference>
<dbReference type="EMBL" id="JAGTXO010000022">
    <property type="protein sequence ID" value="KAG8462169.1"/>
    <property type="molecule type" value="Genomic_DNA"/>
</dbReference>
<name>A0A8J5XKF4_DIALT</name>
<dbReference type="PANTHER" id="PTHR35690:SF1">
    <property type="entry name" value="OS01G0363500 PROTEIN"/>
    <property type="match status" value="1"/>
</dbReference>
<feature type="chain" id="PRO_5035229572" description="Plastid lipid-associated protein/fibrillin conserved domain-containing protein" evidence="3">
    <location>
        <begin position="24"/>
        <end position="414"/>
    </location>
</feature>
<feature type="domain" description="Plastid lipid-associated protein/fibrillin conserved" evidence="4">
    <location>
        <begin position="61"/>
        <end position="194"/>
    </location>
</feature>
<feature type="signal peptide" evidence="3">
    <location>
        <begin position="1"/>
        <end position="23"/>
    </location>
</feature>
<comment type="caution">
    <text evidence="5">The sequence shown here is derived from an EMBL/GenBank/DDBJ whole genome shotgun (WGS) entry which is preliminary data.</text>
</comment>